<feature type="region of interest" description="Disordered" evidence="1">
    <location>
        <begin position="375"/>
        <end position="394"/>
    </location>
</feature>
<reference evidence="3 4" key="1">
    <citation type="journal article" date="2019" name="Sci. Rep.">
        <title>Orb-weaving spider Araneus ventricosus genome elucidates the spidroin gene catalogue.</title>
        <authorList>
            <person name="Kono N."/>
            <person name="Nakamura H."/>
            <person name="Ohtoshi R."/>
            <person name="Moran D.A.P."/>
            <person name="Shinohara A."/>
            <person name="Yoshida Y."/>
            <person name="Fujiwara M."/>
            <person name="Mori M."/>
            <person name="Tomita M."/>
            <person name="Arakawa K."/>
        </authorList>
    </citation>
    <scope>NUCLEOTIDE SEQUENCE [LARGE SCALE GENOMIC DNA]</scope>
</reference>
<dbReference type="InterPro" id="IPR004827">
    <property type="entry name" value="bZIP"/>
</dbReference>
<keyword evidence="4" id="KW-1185">Reference proteome</keyword>
<feature type="compositionally biased region" description="Basic residues" evidence="1">
    <location>
        <begin position="383"/>
        <end position="394"/>
    </location>
</feature>
<protein>
    <recommendedName>
        <fullName evidence="2">BZIP domain-containing protein</fullName>
    </recommendedName>
</protein>
<comment type="caution">
    <text evidence="3">The sequence shown here is derived from an EMBL/GenBank/DDBJ whole genome shotgun (WGS) entry which is preliminary data.</text>
</comment>
<dbReference type="AlphaFoldDB" id="A0A4Y2E4K5"/>
<evidence type="ECO:0000259" key="2">
    <source>
        <dbReference type="Pfam" id="PF07716"/>
    </source>
</evidence>
<accession>A0A4Y2E4K5</accession>
<evidence type="ECO:0000313" key="3">
    <source>
        <dbReference type="EMBL" id="GBM24070.1"/>
    </source>
</evidence>
<sequence length="469" mass="53107">MRRTSSCTDYNARQLSKVPKLREIISHGNLEHFSICKEDESKLNGERKICSEEKPLDFSKKPISSVSKDEFPENFDRFQIQDILCPDGQSTSKEQLSQSEHQLNNSITQRRTSPQPNFNHFAKEDMPPKSTSLSHSVPLPPSIFPVGEYKSSGKVSTNIRISFPPSHSVPLPLSRFPIGAYESSGKVSTNIRTAFPHSHSVPLPPSRFPIGAYESRGMISRNILIVHPNSTGEMPNYSRLCTYPQGDMLPALSGPMYANPYQQALQVDQDQQRQKKQRPFKNIDPSILIRNLPITQSATALDSGPSLLSVHYNSSTTNYTECSRSAVMSLTPQKLSADSPCIVNVSSCNYNESLPQQDDTSGEFDGKKIHRIPPEETDEKYRERRRKNNLAKKKYRAKRKKKGDLLTLSYEELLQRNGRLETANKTLTESLRVKEMRLNMVMCSLKGFREKCEGSTKELFEETFRSLLP</sequence>
<dbReference type="InterPro" id="IPR046347">
    <property type="entry name" value="bZIP_sf"/>
</dbReference>
<dbReference type="Proteomes" id="UP000499080">
    <property type="component" value="Unassembled WGS sequence"/>
</dbReference>
<gene>
    <name evidence="3" type="ORF">AVEN_38272_1</name>
</gene>
<feature type="region of interest" description="Disordered" evidence="1">
    <location>
        <begin position="88"/>
        <end position="135"/>
    </location>
</feature>
<organism evidence="3 4">
    <name type="scientific">Araneus ventricosus</name>
    <name type="common">Orbweaver spider</name>
    <name type="synonym">Epeira ventricosa</name>
    <dbReference type="NCBI Taxonomy" id="182803"/>
    <lineage>
        <taxon>Eukaryota</taxon>
        <taxon>Metazoa</taxon>
        <taxon>Ecdysozoa</taxon>
        <taxon>Arthropoda</taxon>
        <taxon>Chelicerata</taxon>
        <taxon>Arachnida</taxon>
        <taxon>Araneae</taxon>
        <taxon>Araneomorphae</taxon>
        <taxon>Entelegynae</taxon>
        <taxon>Araneoidea</taxon>
        <taxon>Araneidae</taxon>
        <taxon>Araneus</taxon>
    </lineage>
</organism>
<evidence type="ECO:0000313" key="4">
    <source>
        <dbReference type="Proteomes" id="UP000499080"/>
    </source>
</evidence>
<name>A0A4Y2E4K5_ARAVE</name>
<feature type="domain" description="BZIP" evidence="2">
    <location>
        <begin position="378"/>
        <end position="428"/>
    </location>
</feature>
<dbReference type="EMBL" id="BGPR01000510">
    <property type="protein sequence ID" value="GBM24070.1"/>
    <property type="molecule type" value="Genomic_DNA"/>
</dbReference>
<proteinExistence type="predicted"/>
<evidence type="ECO:0000256" key="1">
    <source>
        <dbReference type="SAM" id="MobiDB-lite"/>
    </source>
</evidence>
<feature type="compositionally biased region" description="Polar residues" evidence="1">
    <location>
        <begin position="88"/>
        <end position="118"/>
    </location>
</feature>
<dbReference type="Gene3D" id="1.20.5.170">
    <property type="match status" value="1"/>
</dbReference>
<dbReference type="SUPFAM" id="SSF57959">
    <property type="entry name" value="Leucine zipper domain"/>
    <property type="match status" value="1"/>
</dbReference>
<dbReference type="Pfam" id="PF07716">
    <property type="entry name" value="bZIP_2"/>
    <property type="match status" value="1"/>
</dbReference>
<dbReference type="GO" id="GO:0003700">
    <property type="term" value="F:DNA-binding transcription factor activity"/>
    <property type="evidence" value="ECO:0007669"/>
    <property type="project" value="InterPro"/>
</dbReference>